<dbReference type="InterPro" id="IPR011009">
    <property type="entry name" value="Kinase-like_dom_sf"/>
</dbReference>
<name>A0A2U1ME65_ARTAN</name>
<proteinExistence type="predicted"/>
<evidence type="ECO:0000313" key="8">
    <source>
        <dbReference type="EMBL" id="PWA59527.1"/>
    </source>
</evidence>
<keyword evidence="5 6" id="KW-0067">ATP-binding</keyword>
<dbReference type="InterPro" id="IPR001245">
    <property type="entry name" value="Ser-Thr/Tyr_kinase_cat_dom"/>
</dbReference>
<evidence type="ECO:0000256" key="6">
    <source>
        <dbReference type="PROSITE-ProRule" id="PRU10141"/>
    </source>
</evidence>
<dbReference type="FunFam" id="3.30.200.20:FF:000039">
    <property type="entry name" value="receptor-like protein kinase FERONIA"/>
    <property type="match status" value="1"/>
</dbReference>
<dbReference type="InterPro" id="IPR017441">
    <property type="entry name" value="Protein_kinase_ATP_BS"/>
</dbReference>
<evidence type="ECO:0000256" key="4">
    <source>
        <dbReference type="ARBA" id="ARBA00022777"/>
    </source>
</evidence>
<feature type="domain" description="Protein kinase" evidence="7">
    <location>
        <begin position="26"/>
        <end position="316"/>
    </location>
</feature>
<dbReference type="EMBL" id="PKPP01005599">
    <property type="protein sequence ID" value="PWA59527.1"/>
    <property type="molecule type" value="Genomic_DNA"/>
</dbReference>
<dbReference type="PROSITE" id="PS00107">
    <property type="entry name" value="PROTEIN_KINASE_ATP"/>
    <property type="match status" value="1"/>
</dbReference>
<dbReference type="Gene3D" id="3.30.200.20">
    <property type="entry name" value="Phosphorylase Kinase, domain 1"/>
    <property type="match status" value="1"/>
</dbReference>
<dbReference type="OrthoDB" id="4062651at2759"/>
<dbReference type="PROSITE" id="PS50011">
    <property type="entry name" value="PROTEIN_KINASE_DOM"/>
    <property type="match status" value="1"/>
</dbReference>
<comment type="caution">
    <text evidence="8">The sequence shown here is derived from an EMBL/GenBank/DDBJ whole genome shotgun (WGS) entry which is preliminary data.</text>
</comment>
<reference evidence="8 9" key="1">
    <citation type="journal article" date="2018" name="Mol. Plant">
        <title>The genome of Artemisia annua provides insight into the evolution of Asteraceae family and artemisinin biosynthesis.</title>
        <authorList>
            <person name="Shen Q."/>
            <person name="Zhang L."/>
            <person name="Liao Z."/>
            <person name="Wang S."/>
            <person name="Yan T."/>
            <person name="Shi P."/>
            <person name="Liu M."/>
            <person name="Fu X."/>
            <person name="Pan Q."/>
            <person name="Wang Y."/>
            <person name="Lv Z."/>
            <person name="Lu X."/>
            <person name="Zhang F."/>
            <person name="Jiang W."/>
            <person name="Ma Y."/>
            <person name="Chen M."/>
            <person name="Hao X."/>
            <person name="Li L."/>
            <person name="Tang Y."/>
            <person name="Lv G."/>
            <person name="Zhou Y."/>
            <person name="Sun X."/>
            <person name="Brodelius P.E."/>
            <person name="Rose J.K.C."/>
            <person name="Tang K."/>
        </authorList>
    </citation>
    <scope>NUCLEOTIDE SEQUENCE [LARGE SCALE GENOMIC DNA]</scope>
    <source>
        <strain evidence="9">cv. Huhao1</strain>
        <tissue evidence="8">Leaf</tissue>
    </source>
</reference>
<organism evidence="8 9">
    <name type="scientific">Artemisia annua</name>
    <name type="common">Sweet wormwood</name>
    <dbReference type="NCBI Taxonomy" id="35608"/>
    <lineage>
        <taxon>Eukaryota</taxon>
        <taxon>Viridiplantae</taxon>
        <taxon>Streptophyta</taxon>
        <taxon>Embryophyta</taxon>
        <taxon>Tracheophyta</taxon>
        <taxon>Spermatophyta</taxon>
        <taxon>Magnoliopsida</taxon>
        <taxon>eudicotyledons</taxon>
        <taxon>Gunneridae</taxon>
        <taxon>Pentapetalae</taxon>
        <taxon>asterids</taxon>
        <taxon>campanulids</taxon>
        <taxon>Asterales</taxon>
        <taxon>Asteraceae</taxon>
        <taxon>Asteroideae</taxon>
        <taxon>Anthemideae</taxon>
        <taxon>Artemisiinae</taxon>
        <taxon>Artemisia</taxon>
    </lineage>
</organism>
<dbReference type="Gene3D" id="1.10.510.10">
    <property type="entry name" value="Transferase(Phosphotransferase) domain 1"/>
    <property type="match status" value="1"/>
</dbReference>
<gene>
    <name evidence="8" type="ORF">CTI12_AA389050</name>
</gene>
<feature type="binding site" evidence="6">
    <location>
        <position position="57"/>
    </location>
    <ligand>
        <name>ATP</name>
        <dbReference type="ChEBI" id="CHEBI:30616"/>
    </ligand>
</feature>
<dbReference type="AlphaFoldDB" id="A0A2U1ME65"/>
<dbReference type="GO" id="GO:0005524">
    <property type="term" value="F:ATP binding"/>
    <property type="evidence" value="ECO:0007669"/>
    <property type="project" value="UniProtKB-UniRule"/>
</dbReference>
<dbReference type="Proteomes" id="UP000245207">
    <property type="component" value="Unassembled WGS sequence"/>
</dbReference>
<dbReference type="Pfam" id="PF14299">
    <property type="entry name" value="PP2"/>
    <property type="match status" value="1"/>
</dbReference>
<evidence type="ECO:0000313" key="9">
    <source>
        <dbReference type="Proteomes" id="UP000245207"/>
    </source>
</evidence>
<dbReference type="InterPro" id="IPR000719">
    <property type="entry name" value="Prot_kinase_dom"/>
</dbReference>
<evidence type="ECO:0000256" key="2">
    <source>
        <dbReference type="ARBA" id="ARBA00022679"/>
    </source>
</evidence>
<dbReference type="GO" id="GO:0004714">
    <property type="term" value="F:transmembrane receptor protein tyrosine kinase activity"/>
    <property type="evidence" value="ECO:0007669"/>
    <property type="project" value="InterPro"/>
</dbReference>
<dbReference type="PROSITE" id="PS00108">
    <property type="entry name" value="PROTEIN_KINASE_ST"/>
    <property type="match status" value="1"/>
</dbReference>
<dbReference type="SUPFAM" id="SSF56112">
    <property type="entry name" value="Protein kinase-like (PK-like)"/>
    <property type="match status" value="1"/>
</dbReference>
<sequence>MEAMMMQFKDLQIIPFEEITEATNNFHEDNYLGGGGFGNVYKGELSRFKERGLVAFKRLDRQYGQGETEFLKEISTLSQYKHENLIALLGYCIKEREMILVYEYTAHGSLDFHLGSRELTWTQRLKICLQAAEGLRYLHDPNGAHHKLIHRDIKSGNILLDEKWNAKVADLGLSKISPEKANLVTVVRGTPGYTDPEYHETYMLTEHSDVYSFGITLFEVLCGSLCYETIGENNVRVFVRKWKESYQENRLEEIIFKELDMKQIDPSSIKFFADTAYQCLNKSGKERPTMAEVVSKLKAALETQEVYDMILKHPLAKKYEKIVRTVQYRSIEELKECLSEGVLVNGGKTWLSLNDKGEHHVMVSIKEYLSLDDPNRHYNDGYSSKEKSRFAVGCYKKCLMKMKLRVTTPLFLSPDVTYGLNLVLHANEIEGMKQQCVGVCYKIQGETKISMMHFADKKEGKQLVVELYQFNNTEESILDLEIFLEDCGLPGDFYIEGIEFRPLEKVERQVVIANLEIVRGGVFSRFTEESKVFLSQGVLLNSGKTVELPVLEEYQDIVKVASQSLFYTSLDELKQILSQGVLLNGFKTVENRTMKKKIYSTLGKWFRFNNQEEEDSMFEDDKVEDTQTISDSGILKLSSDTKKWKMKKNLCSCLGKWFQFNKDTPQEWFTVDKHAKKCLILSARATRVIDDKNSACESSESRFGDVLVISPGYKFEIKREVKSSVISPETSYAAYLVFKLPQDQSTFEAPILVKDENAPNRRYSFIYLLSPPGTPVIGPKFDENTYNPLNRYKGDAIPQQRTDGWMEVKVWEFQTTTESVPMRLNFEHIGRKNFKGLRVKGIELRPI</sequence>
<dbReference type="GO" id="GO:0005886">
    <property type="term" value="C:plasma membrane"/>
    <property type="evidence" value="ECO:0007669"/>
    <property type="project" value="TreeGrafter"/>
</dbReference>
<dbReference type="PANTHER" id="PTHR27003:SF338">
    <property type="entry name" value="TYROSINE-PROTEIN KINASE, NON-RECEPTOR JAK_TYK2-RELATED"/>
    <property type="match status" value="1"/>
</dbReference>
<keyword evidence="2" id="KW-0808">Transferase</keyword>
<dbReference type="Pfam" id="PF07714">
    <property type="entry name" value="PK_Tyr_Ser-Thr"/>
    <property type="match status" value="1"/>
</dbReference>
<dbReference type="InterPro" id="IPR008271">
    <property type="entry name" value="Ser/Thr_kinase_AS"/>
</dbReference>
<protein>
    <submittedName>
        <fullName evidence="8">Mitogen-activated protein (MAP) kinase 10, Phloem protein 2-like protein</fullName>
    </submittedName>
</protein>
<evidence type="ECO:0000256" key="5">
    <source>
        <dbReference type="ARBA" id="ARBA00022840"/>
    </source>
</evidence>
<accession>A0A2U1ME65</accession>
<dbReference type="PANTHER" id="PTHR27003">
    <property type="entry name" value="OS07G0166700 PROTEIN"/>
    <property type="match status" value="1"/>
</dbReference>
<dbReference type="InterPro" id="IPR045272">
    <property type="entry name" value="ANXUR1/2-like"/>
</dbReference>
<keyword evidence="3 6" id="KW-0547">Nucleotide-binding</keyword>
<evidence type="ECO:0000259" key="7">
    <source>
        <dbReference type="PROSITE" id="PS50011"/>
    </source>
</evidence>
<evidence type="ECO:0000256" key="3">
    <source>
        <dbReference type="ARBA" id="ARBA00022741"/>
    </source>
</evidence>
<dbReference type="InterPro" id="IPR025886">
    <property type="entry name" value="PP2-like"/>
</dbReference>
<keyword evidence="4 8" id="KW-0418">Kinase</keyword>
<dbReference type="GO" id="GO:0004674">
    <property type="term" value="F:protein serine/threonine kinase activity"/>
    <property type="evidence" value="ECO:0007669"/>
    <property type="project" value="UniProtKB-KW"/>
</dbReference>
<dbReference type="STRING" id="35608.A0A2U1ME65"/>
<dbReference type="SMART" id="SM00220">
    <property type="entry name" value="S_TKc"/>
    <property type="match status" value="1"/>
</dbReference>
<evidence type="ECO:0000256" key="1">
    <source>
        <dbReference type="ARBA" id="ARBA00022527"/>
    </source>
</evidence>
<keyword evidence="9" id="KW-1185">Reference proteome</keyword>
<dbReference type="GO" id="GO:0009506">
    <property type="term" value="C:plasmodesma"/>
    <property type="evidence" value="ECO:0007669"/>
    <property type="project" value="TreeGrafter"/>
</dbReference>
<keyword evidence="1" id="KW-0723">Serine/threonine-protein kinase</keyword>